<sequence>MPAEVIDRMSLSPHSQSLSTYFNDLGEIIADNYSSPAASGNRQGLPSGSETPTYEVLVFREASEVARPFHDVLSRDGPLPTGLDENGAIDSLTKQFTNRESICAPGFTICDPRSIQAFHPTVVPHEPHASLPEQHCRVHNLGIDAVNPCRHNKP</sequence>
<proteinExistence type="predicted"/>
<name>A0A9P7VM93_9AGAR</name>
<evidence type="ECO:0000313" key="1">
    <source>
        <dbReference type="EMBL" id="KAG7443052.1"/>
    </source>
</evidence>
<dbReference type="AlphaFoldDB" id="A0A9P7VM93"/>
<dbReference type="EMBL" id="MU250547">
    <property type="protein sequence ID" value="KAG7443052.1"/>
    <property type="molecule type" value="Genomic_DNA"/>
</dbReference>
<comment type="caution">
    <text evidence="1">The sequence shown here is derived from an EMBL/GenBank/DDBJ whole genome shotgun (WGS) entry which is preliminary data.</text>
</comment>
<protein>
    <submittedName>
        <fullName evidence="1">Uncharacterized protein</fullName>
    </submittedName>
</protein>
<dbReference type="Proteomes" id="UP000812287">
    <property type="component" value="Unassembled WGS sequence"/>
</dbReference>
<evidence type="ECO:0000313" key="2">
    <source>
        <dbReference type="Proteomes" id="UP000812287"/>
    </source>
</evidence>
<keyword evidence="2" id="KW-1185">Reference proteome</keyword>
<gene>
    <name evidence="1" type="ORF">BT62DRAFT_347174</name>
</gene>
<accession>A0A9P7VM93</accession>
<dbReference type="GeneID" id="66102882"/>
<dbReference type="OrthoDB" id="2939871at2759"/>
<reference evidence="1" key="1">
    <citation type="submission" date="2020-11" db="EMBL/GenBank/DDBJ databases">
        <title>Adaptations for nitrogen fixation in a non-lichenized fungal sporocarp promotes dispersal by wood-feeding termites.</title>
        <authorList>
            <consortium name="DOE Joint Genome Institute"/>
            <person name="Koch R.A."/>
            <person name="Yoon G."/>
            <person name="Arayal U."/>
            <person name="Lail K."/>
            <person name="Amirebrahimi M."/>
            <person name="Labutti K."/>
            <person name="Lipzen A."/>
            <person name="Riley R."/>
            <person name="Barry K."/>
            <person name="Henrissat B."/>
            <person name="Grigoriev I.V."/>
            <person name="Herr J.R."/>
            <person name="Aime M.C."/>
        </authorList>
    </citation>
    <scope>NUCLEOTIDE SEQUENCE</scope>
    <source>
        <strain evidence="1">MCA 3950</strain>
    </source>
</reference>
<organism evidence="1 2">
    <name type="scientific">Guyanagaster necrorhizus</name>
    <dbReference type="NCBI Taxonomy" id="856835"/>
    <lineage>
        <taxon>Eukaryota</taxon>
        <taxon>Fungi</taxon>
        <taxon>Dikarya</taxon>
        <taxon>Basidiomycota</taxon>
        <taxon>Agaricomycotina</taxon>
        <taxon>Agaricomycetes</taxon>
        <taxon>Agaricomycetidae</taxon>
        <taxon>Agaricales</taxon>
        <taxon>Marasmiineae</taxon>
        <taxon>Physalacriaceae</taxon>
        <taxon>Guyanagaster</taxon>
    </lineage>
</organism>
<dbReference type="RefSeq" id="XP_043036552.1">
    <property type="nucleotide sequence ID" value="XM_043180586.1"/>
</dbReference>